<dbReference type="GO" id="GO:0016779">
    <property type="term" value="F:nucleotidyltransferase activity"/>
    <property type="evidence" value="ECO:0007669"/>
    <property type="project" value="InterPro"/>
</dbReference>
<evidence type="ECO:0000313" key="2">
    <source>
        <dbReference type="EMBL" id="HJH50664.1"/>
    </source>
</evidence>
<protein>
    <submittedName>
        <fullName evidence="2">Nucleotidyltransferase domain-containing protein</fullName>
    </submittedName>
</protein>
<proteinExistence type="predicted"/>
<dbReference type="EMBL" id="DYXE01000086">
    <property type="protein sequence ID" value="HJH50664.1"/>
    <property type="molecule type" value="Genomic_DNA"/>
</dbReference>
<dbReference type="InterPro" id="IPR043519">
    <property type="entry name" value="NT_sf"/>
</dbReference>
<reference evidence="2" key="1">
    <citation type="journal article" date="2021" name="PeerJ">
        <title>Extensive microbial diversity within the chicken gut microbiome revealed by metagenomics and culture.</title>
        <authorList>
            <person name="Gilroy R."/>
            <person name="Ravi A."/>
            <person name="Getino M."/>
            <person name="Pursley I."/>
            <person name="Horton D.L."/>
            <person name="Alikhan N.F."/>
            <person name="Baker D."/>
            <person name="Gharbi K."/>
            <person name="Hall N."/>
            <person name="Watson M."/>
            <person name="Adriaenssens E.M."/>
            <person name="Foster-Nyarko E."/>
            <person name="Jarju S."/>
            <person name="Secka A."/>
            <person name="Antonio M."/>
            <person name="Oren A."/>
            <person name="Chaudhuri R.R."/>
            <person name="La Ragione R."/>
            <person name="Hildebrand F."/>
            <person name="Pallen M.J."/>
        </authorList>
    </citation>
    <scope>NUCLEOTIDE SEQUENCE</scope>
    <source>
        <strain evidence="2">USAMLcec4-12693</strain>
    </source>
</reference>
<organism evidence="2 3">
    <name type="scientific">Merdimonas faecis</name>
    <dbReference type="NCBI Taxonomy" id="1653435"/>
    <lineage>
        <taxon>Bacteria</taxon>
        <taxon>Bacillati</taxon>
        <taxon>Bacillota</taxon>
        <taxon>Clostridia</taxon>
        <taxon>Lachnospirales</taxon>
        <taxon>Lachnospiraceae</taxon>
        <taxon>Merdimonas</taxon>
    </lineage>
</organism>
<evidence type="ECO:0000259" key="1">
    <source>
        <dbReference type="Pfam" id="PF01909"/>
    </source>
</evidence>
<dbReference type="Proteomes" id="UP000813420">
    <property type="component" value="Unassembled WGS sequence"/>
</dbReference>
<accession>A0A9D2VZ63</accession>
<dbReference type="Gene3D" id="3.30.460.10">
    <property type="entry name" value="Beta Polymerase, domain 2"/>
    <property type="match status" value="1"/>
</dbReference>
<dbReference type="AlphaFoldDB" id="A0A9D2VZ63"/>
<dbReference type="RefSeq" id="WP_070088973.1">
    <property type="nucleotide sequence ID" value="NZ_CABMJS010000018.1"/>
</dbReference>
<dbReference type="CDD" id="cd05403">
    <property type="entry name" value="NT_KNTase_like"/>
    <property type="match status" value="1"/>
</dbReference>
<dbReference type="OrthoDB" id="9803106at2"/>
<sequence>MKLGSIRHELALQSAKQKILQSKLSLYAKELYLYGSAARGQVRWDSDIDLLLVLDPAQKNSKKIKKEIVYLKGTISDEELDAPEVDLKIVFGDGWRTSTQTYYKNIVQEGKKIWQKS</sequence>
<dbReference type="SUPFAM" id="SSF81301">
    <property type="entry name" value="Nucleotidyltransferase"/>
    <property type="match status" value="1"/>
</dbReference>
<comment type="caution">
    <text evidence="2">The sequence shown here is derived from an EMBL/GenBank/DDBJ whole genome shotgun (WGS) entry which is preliminary data.</text>
</comment>
<evidence type="ECO:0000313" key="3">
    <source>
        <dbReference type="Proteomes" id="UP000813420"/>
    </source>
</evidence>
<dbReference type="InterPro" id="IPR002934">
    <property type="entry name" value="Polymerase_NTP_transf_dom"/>
</dbReference>
<dbReference type="Pfam" id="PF01909">
    <property type="entry name" value="NTP_transf_2"/>
    <property type="match status" value="1"/>
</dbReference>
<feature type="domain" description="Polymerase nucleotidyl transferase" evidence="1">
    <location>
        <begin position="18"/>
        <end position="88"/>
    </location>
</feature>
<gene>
    <name evidence="2" type="ORF">K8V39_10415</name>
</gene>
<name>A0A9D2VZ63_9FIRM</name>
<reference evidence="2" key="2">
    <citation type="submission" date="2021-09" db="EMBL/GenBank/DDBJ databases">
        <authorList>
            <person name="Gilroy R."/>
        </authorList>
    </citation>
    <scope>NUCLEOTIDE SEQUENCE</scope>
    <source>
        <strain evidence="2">USAMLcec4-12693</strain>
    </source>
</reference>